<evidence type="ECO:0000313" key="3">
    <source>
        <dbReference type="EMBL" id="MCU7553553.1"/>
    </source>
</evidence>
<organism evidence="3 4">
    <name type="scientific">Alteromonas salexigens</name>
    <dbReference type="NCBI Taxonomy" id="2982530"/>
    <lineage>
        <taxon>Bacteria</taxon>
        <taxon>Pseudomonadati</taxon>
        <taxon>Pseudomonadota</taxon>
        <taxon>Gammaproteobacteria</taxon>
        <taxon>Alteromonadales</taxon>
        <taxon>Alteromonadaceae</taxon>
        <taxon>Alteromonas/Salinimonas group</taxon>
        <taxon>Alteromonas</taxon>
    </lineage>
</organism>
<keyword evidence="1" id="KW-0808">Transferase</keyword>
<gene>
    <name evidence="3" type="ORF">OCL06_02940</name>
</gene>
<sequence length="161" mass="18325">MQFRRFTPSLAGEFDRINREWITEMFELEPIDEAVISDPQTHIIDCGGYIWFACNDNDEVVGTCALHRKKNGVFELTKMGVSRQARGQKVGEALLMHVLAKAQVIAFDTLFLLTNARCETAIHLYEKAGFVHDDAIMQQYGGAYDRCDVAMRYRPQTSRTA</sequence>
<dbReference type="Gene3D" id="3.40.630.30">
    <property type="match status" value="1"/>
</dbReference>
<dbReference type="EMBL" id="JAOTJC010000004">
    <property type="protein sequence ID" value="MCU7553553.1"/>
    <property type="molecule type" value="Genomic_DNA"/>
</dbReference>
<dbReference type="PANTHER" id="PTHR13947:SF37">
    <property type="entry name" value="LD18367P"/>
    <property type="match status" value="1"/>
</dbReference>
<protein>
    <submittedName>
        <fullName evidence="3">GNAT family N-acetyltransferase</fullName>
    </submittedName>
</protein>
<evidence type="ECO:0000259" key="2">
    <source>
        <dbReference type="PROSITE" id="PS51186"/>
    </source>
</evidence>
<dbReference type="CDD" id="cd04301">
    <property type="entry name" value="NAT_SF"/>
    <property type="match status" value="1"/>
</dbReference>
<reference evidence="4" key="1">
    <citation type="submission" date="2023-07" db="EMBL/GenBank/DDBJ databases">
        <title>Study on multiphase classification of strain Alteromonas salexigens isolated from the Yellow Sea.</title>
        <authorList>
            <person name="Sun L."/>
        </authorList>
    </citation>
    <scope>NUCLEOTIDE SEQUENCE [LARGE SCALE GENOMIC DNA]</scope>
    <source>
        <strain evidence="4">ASW11-19</strain>
    </source>
</reference>
<keyword evidence="4" id="KW-1185">Reference proteome</keyword>
<dbReference type="Pfam" id="PF00583">
    <property type="entry name" value="Acetyltransf_1"/>
    <property type="match status" value="1"/>
</dbReference>
<evidence type="ECO:0000256" key="1">
    <source>
        <dbReference type="ARBA" id="ARBA00022679"/>
    </source>
</evidence>
<dbReference type="PANTHER" id="PTHR13947">
    <property type="entry name" value="GNAT FAMILY N-ACETYLTRANSFERASE"/>
    <property type="match status" value="1"/>
</dbReference>
<comment type="caution">
    <text evidence="3">The sequence shown here is derived from an EMBL/GenBank/DDBJ whole genome shotgun (WGS) entry which is preliminary data.</text>
</comment>
<dbReference type="PROSITE" id="PS51186">
    <property type="entry name" value="GNAT"/>
    <property type="match status" value="1"/>
</dbReference>
<dbReference type="SUPFAM" id="SSF55729">
    <property type="entry name" value="Acyl-CoA N-acyltransferases (Nat)"/>
    <property type="match status" value="1"/>
</dbReference>
<proteinExistence type="predicted"/>
<evidence type="ECO:0000313" key="4">
    <source>
        <dbReference type="Proteomes" id="UP001209257"/>
    </source>
</evidence>
<dbReference type="RefSeq" id="WP_262992239.1">
    <property type="nucleotide sequence ID" value="NZ_JAOTJC010000004.1"/>
</dbReference>
<dbReference type="InterPro" id="IPR016181">
    <property type="entry name" value="Acyl_CoA_acyltransferase"/>
</dbReference>
<accession>A0ABT2VL50</accession>
<dbReference type="Proteomes" id="UP001209257">
    <property type="component" value="Unassembled WGS sequence"/>
</dbReference>
<feature type="domain" description="N-acetyltransferase" evidence="2">
    <location>
        <begin position="1"/>
        <end position="156"/>
    </location>
</feature>
<dbReference type="InterPro" id="IPR050769">
    <property type="entry name" value="NAT_camello-type"/>
</dbReference>
<dbReference type="InterPro" id="IPR000182">
    <property type="entry name" value="GNAT_dom"/>
</dbReference>
<name>A0ABT2VL50_9ALTE</name>